<dbReference type="Gene3D" id="3.30.1050.10">
    <property type="entry name" value="SCP2 sterol-binding domain"/>
    <property type="match status" value="1"/>
</dbReference>
<keyword evidence="3" id="KW-1185">Reference proteome</keyword>
<dbReference type="RefSeq" id="WP_103885099.1">
    <property type="nucleotide sequence ID" value="NZ_FNVU01000003.1"/>
</dbReference>
<dbReference type="SUPFAM" id="SSF55718">
    <property type="entry name" value="SCP-like"/>
    <property type="match status" value="1"/>
</dbReference>
<evidence type="ECO:0000259" key="1">
    <source>
        <dbReference type="Pfam" id="PF02036"/>
    </source>
</evidence>
<name>A0A1H5XQB2_9ACTN</name>
<organism evidence="2 3">
    <name type="scientific">Actinacidiphila yanglinensis</name>
    <dbReference type="NCBI Taxonomy" id="310779"/>
    <lineage>
        <taxon>Bacteria</taxon>
        <taxon>Bacillati</taxon>
        <taxon>Actinomycetota</taxon>
        <taxon>Actinomycetes</taxon>
        <taxon>Kitasatosporales</taxon>
        <taxon>Streptomycetaceae</taxon>
        <taxon>Actinacidiphila</taxon>
    </lineage>
</organism>
<evidence type="ECO:0000313" key="2">
    <source>
        <dbReference type="EMBL" id="SEG13617.1"/>
    </source>
</evidence>
<evidence type="ECO:0000313" key="3">
    <source>
        <dbReference type="Proteomes" id="UP000236754"/>
    </source>
</evidence>
<sequence>MAALGDLDLEALDFGAVAPQEFARIVKGLPGRRIAELMAGPQRRRVLDEVFGRMHTLFKPEAAGDRDALIRWRITVSGLEPGADDDVYETHIAAGTCTVTPERTDRTPQLSLTMAAPEFLRLVSGNASGPTLFFTRKLKVNGDIRLAGGLTYFFDIPKP</sequence>
<dbReference type="OrthoDB" id="5243187at2"/>
<dbReference type="Proteomes" id="UP000236754">
    <property type="component" value="Unassembled WGS sequence"/>
</dbReference>
<gene>
    <name evidence="2" type="ORF">SAMN05216223_103355</name>
</gene>
<dbReference type="InterPro" id="IPR036527">
    <property type="entry name" value="SCP2_sterol-bd_dom_sf"/>
</dbReference>
<dbReference type="Pfam" id="PF02036">
    <property type="entry name" value="SCP2"/>
    <property type="match status" value="1"/>
</dbReference>
<protein>
    <submittedName>
        <fullName evidence="2">SCP-2 sterol transfer family protein</fullName>
    </submittedName>
</protein>
<feature type="domain" description="SCP2" evidence="1">
    <location>
        <begin position="93"/>
        <end position="148"/>
    </location>
</feature>
<reference evidence="2 3" key="1">
    <citation type="submission" date="2016-10" db="EMBL/GenBank/DDBJ databases">
        <authorList>
            <person name="de Groot N.N."/>
        </authorList>
    </citation>
    <scope>NUCLEOTIDE SEQUENCE [LARGE SCALE GENOMIC DNA]</scope>
    <source>
        <strain evidence="2 3">CGMCC 4.2023</strain>
    </source>
</reference>
<dbReference type="EMBL" id="FNVU01000003">
    <property type="protein sequence ID" value="SEG13617.1"/>
    <property type="molecule type" value="Genomic_DNA"/>
</dbReference>
<dbReference type="InterPro" id="IPR003033">
    <property type="entry name" value="SCP2_sterol-bd_dom"/>
</dbReference>
<proteinExistence type="predicted"/>
<accession>A0A1H5XQB2</accession>
<dbReference type="AlphaFoldDB" id="A0A1H5XQB2"/>